<accession>A0A704DI40</accession>
<protein>
    <submittedName>
        <fullName evidence="1">Uncharacterized protein</fullName>
    </submittedName>
</protein>
<dbReference type="RefSeq" id="WP_085429202.1">
    <property type="nucleotide sequence ID" value="NZ_JABVCO010000002.1"/>
</dbReference>
<sequence>MTDALRVCGIDPGTDTLGICYLDIDLDTCAIKLYDVKTITAHLRRRDYDHLREDVGNRYINVQVLQDYVYRSLVTNRPHVLMAEAPYSGRFATAFSALVEVNLRLRDALWWYDPSMTYFSIDPKSVKKFIGAAVHKASKDNMKLSLMKVTDIDWNGFDLIKLDEHSIDAIAVGYYKAKQLIGFIKARGG</sequence>
<reference evidence="1" key="2">
    <citation type="submission" date="2018-07" db="EMBL/GenBank/DDBJ databases">
        <authorList>
            <consortium name="NCBI Pathogen Detection Project"/>
        </authorList>
    </citation>
    <scope>NUCLEOTIDE SEQUENCE</scope>
    <source>
        <strain evidence="1">Salmonella enterica</strain>
    </source>
</reference>
<organism evidence="1">
    <name type="scientific">Salmonella infantis</name>
    <dbReference type="NCBI Taxonomy" id="595"/>
    <lineage>
        <taxon>Bacteria</taxon>
        <taxon>Pseudomonadati</taxon>
        <taxon>Pseudomonadota</taxon>
        <taxon>Gammaproteobacteria</taxon>
        <taxon>Enterobacterales</taxon>
        <taxon>Enterobacteriaceae</taxon>
        <taxon>Salmonella</taxon>
    </lineage>
</organism>
<dbReference type="InterPro" id="IPR036397">
    <property type="entry name" value="RNaseH_sf"/>
</dbReference>
<gene>
    <name evidence="1" type="ORF">G0E47_24775</name>
</gene>
<dbReference type="Gene3D" id="3.30.420.10">
    <property type="entry name" value="Ribonuclease H-like superfamily/Ribonuclease H"/>
    <property type="match status" value="1"/>
</dbReference>
<name>A0A704DI40_SALIN</name>
<comment type="caution">
    <text evidence="1">The sequence shown here is derived from an EMBL/GenBank/DDBJ whole genome shotgun (WGS) entry which is preliminary data.</text>
</comment>
<dbReference type="EMBL" id="DAAMQU010000091">
    <property type="protein sequence ID" value="HAC7803130.1"/>
    <property type="molecule type" value="Genomic_DNA"/>
</dbReference>
<evidence type="ECO:0000313" key="1">
    <source>
        <dbReference type="EMBL" id="HAC7803130.1"/>
    </source>
</evidence>
<proteinExistence type="predicted"/>
<dbReference type="AlphaFoldDB" id="A0A704DI40"/>
<dbReference type="GO" id="GO:0003676">
    <property type="term" value="F:nucleic acid binding"/>
    <property type="evidence" value="ECO:0007669"/>
    <property type="project" value="InterPro"/>
</dbReference>
<reference evidence="1" key="1">
    <citation type="journal article" date="2018" name="Genome Biol.">
        <title>SKESA: strategic k-mer extension for scrupulous assemblies.</title>
        <authorList>
            <person name="Souvorov A."/>
            <person name="Agarwala R."/>
            <person name="Lipman D.J."/>
        </authorList>
    </citation>
    <scope>NUCLEOTIDE SEQUENCE</scope>
    <source>
        <strain evidence="1">Salmonella enterica</strain>
    </source>
</reference>